<feature type="signal peptide" evidence="2">
    <location>
        <begin position="1"/>
        <end position="29"/>
    </location>
</feature>
<feature type="compositionally biased region" description="Pro residues" evidence="1">
    <location>
        <begin position="37"/>
        <end position="47"/>
    </location>
</feature>
<dbReference type="Gene3D" id="1.10.110.10">
    <property type="entry name" value="Plant lipid-transfer and hydrophobic proteins"/>
    <property type="match status" value="1"/>
</dbReference>
<feature type="region of interest" description="Disordered" evidence="1">
    <location>
        <begin position="30"/>
        <end position="70"/>
    </location>
</feature>
<evidence type="ECO:0000313" key="4">
    <source>
        <dbReference type="Proteomes" id="UP001652660"/>
    </source>
</evidence>
<dbReference type="SUPFAM" id="SSF47699">
    <property type="entry name" value="Bifunctional inhibitor/lipid-transfer protein/seed storage 2S albumin"/>
    <property type="match status" value="1"/>
</dbReference>
<name>A0A6P6WJZ5_COFAR</name>
<feature type="domain" description="Bifunctional inhibitor/plant lipid transfer protein/seed storage helical" evidence="3">
    <location>
        <begin position="61"/>
        <end position="146"/>
    </location>
</feature>
<feature type="region of interest" description="Disordered" evidence="1">
    <location>
        <begin position="167"/>
        <end position="251"/>
    </location>
</feature>
<feature type="compositionally biased region" description="Polar residues" evidence="1">
    <location>
        <begin position="171"/>
        <end position="181"/>
    </location>
</feature>
<dbReference type="RefSeq" id="XP_027115753.2">
    <property type="nucleotide sequence ID" value="XM_027259952.2"/>
</dbReference>
<proteinExistence type="predicted"/>
<protein>
    <recommendedName>
        <fullName evidence="3">Bifunctional inhibitor/plant lipid transfer protein/seed storage helical domain-containing protein</fullName>
    </recommendedName>
</protein>
<dbReference type="InterPro" id="IPR053353">
    <property type="entry name" value="Plant_LTP_GPI-anchored"/>
</dbReference>
<feature type="chain" id="PRO_5046963115" description="Bifunctional inhibitor/plant lipid transfer protein/seed storage helical domain-containing protein" evidence="2">
    <location>
        <begin position="30"/>
        <end position="276"/>
    </location>
</feature>
<organism evidence="4 5">
    <name type="scientific">Coffea arabica</name>
    <name type="common">Arabian coffee</name>
    <dbReference type="NCBI Taxonomy" id="13443"/>
    <lineage>
        <taxon>Eukaryota</taxon>
        <taxon>Viridiplantae</taxon>
        <taxon>Streptophyta</taxon>
        <taxon>Embryophyta</taxon>
        <taxon>Tracheophyta</taxon>
        <taxon>Spermatophyta</taxon>
        <taxon>Magnoliopsida</taxon>
        <taxon>eudicotyledons</taxon>
        <taxon>Gunneridae</taxon>
        <taxon>Pentapetalae</taxon>
        <taxon>asterids</taxon>
        <taxon>lamiids</taxon>
        <taxon>Gentianales</taxon>
        <taxon>Rubiaceae</taxon>
        <taxon>Ixoroideae</taxon>
        <taxon>Gardenieae complex</taxon>
        <taxon>Bertiereae - Coffeeae clade</taxon>
        <taxon>Coffeeae</taxon>
        <taxon>Coffea</taxon>
    </lineage>
</organism>
<feature type="compositionally biased region" description="Low complexity" evidence="1">
    <location>
        <begin position="206"/>
        <end position="218"/>
    </location>
</feature>
<evidence type="ECO:0000256" key="1">
    <source>
        <dbReference type="SAM" id="MobiDB-lite"/>
    </source>
</evidence>
<sequence>MPNPPTSQMATGLLLFLLLTSALLLTSSGATTTKLSPSPPSPSPPPPHSRKAARSPPRSPPAPPPPAAPANCSDELVSFSKCLPYTSSSPNNTSNSPSRQCCNDVISAFTTGGAVCFCYLIQKPNLLGFPLNSTKVLSLTSLCPTRDHGTKTNFSLTSLCSGTRTLPPLKSITSPDHSSPRLSGPVNRPTPPAINFTQGSEESTADSDSPAPSYSDTSVPADSDTPAAPDGSHPEPRLAPRLPSWRPFSTSGTNSESGWLLALIMVVADVVVPTLT</sequence>
<feature type="compositionally biased region" description="Pro residues" evidence="1">
    <location>
        <begin position="57"/>
        <end position="68"/>
    </location>
</feature>
<reference evidence="4" key="1">
    <citation type="journal article" date="2025" name="Foods">
        <title>Unveiling the Microbial Signatures of Arabica Coffee Cherries: Insights into Ripeness Specific Diversity, Functional Traits, and Implications for Quality and Safety.</title>
        <authorList>
            <consortium name="RefSeq"/>
            <person name="Tenea G.N."/>
            <person name="Cifuentes V."/>
            <person name="Reyes P."/>
            <person name="Cevallos-Vallejos M."/>
        </authorList>
    </citation>
    <scope>NUCLEOTIDE SEQUENCE [LARGE SCALE GENOMIC DNA]</scope>
</reference>
<dbReference type="InterPro" id="IPR036312">
    <property type="entry name" value="Bifun_inhib/LTP/seed_sf"/>
</dbReference>
<dbReference type="PANTHER" id="PTHR35747:SF2">
    <property type="entry name" value="NON-SPECIFIC LIPID TRANSFER PROTEIN GPI-ANCHORED 25"/>
    <property type="match status" value="1"/>
</dbReference>
<keyword evidence="4" id="KW-1185">Reference proteome</keyword>
<dbReference type="OrthoDB" id="786778at2759"/>
<dbReference type="InterPro" id="IPR016140">
    <property type="entry name" value="Bifunc_inhib/LTP/seed_store"/>
</dbReference>
<dbReference type="Pfam" id="PF14368">
    <property type="entry name" value="LTP_2"/>
    <property type="match status" value="1"/>
</dbReference>
<evidence type="ECO:0000259" key="3">
    <source>
        <dbReference type="Pfam" id="PF14368"/>
    </source>
</evidence>
<dbReference type="Proteomes" id="UP001652660">
    <property type="component" value="Chromosome 3c"/>
</dbReference>
<dbReference type="PANTHER" id="PTHR35747">
    <property type="entry name" value="BIFUNCTIONAL INHIBITOR/LIPID-TRANSFER PROTEIN/SEED STORAGE 2S ALBUMIN SUPERFAMILY PROTEIN"/>
    <property type="match status" value="1"/>
</dbReference>
<dbReference type="AlphaFoldDB" id="A0A6P6WJZ5"/>
<gene>
    <name evidence="5" type="primary">LOC113733774</name>
</gene>
<dbReference type="GeneID" id="113733774"/>
<accession>A0A6P6WJZ5</accession>
<evidence type="ECO:0000313" key="5">
    <source>
        <dbReference type="RefSeq" id="XP_027115753.2"/>
    </source>
</evidence>
<evidence type="ECO:0000256" key="2">
    <source>
        <dbReference type="SAM" id="SignalP"/>
    </source>
</evidence>
<reference evidence="5" key="2">
    <citation type="submission" date="2025-08" db="UniProtKB">
        <authorList>
            <consortium name="RefSeq"/>
        </authorList>
    </citation>
    <scope>IDENTIFICATION</scope>
    <source>
        <tissue evidence="5">Leaves</tissue>
    </source>
</reference>
<keyword evidence="2" id="KW-0732">Signal</keyword>